<name>A0A8J6A3F7_GALPY</name>
<gene>
    <name evidence="2" type="ORF">J0S82_001823</name>
</gene>
<dbReference type="Proteomes" id="UP000700334">
    <property type="component" value="Unassembled WGS sequence"/>
</dbReference>
<feature type="region of interest" description="Disordered" evidence="1">
    <location>
        <begin position="36"/>
        <end position="110"/>
    </location>
</feature>
<evidence type="ECO:0000256" key="1">
    <source>
        <dbReference type="SAM" id="MobiDB-lite"/>
    </source>
</evidence>
<reference evidence="2" key="1">
    <citation type="journal article" date="2021" name="Evol. Appl.">
        <title>The genome of the Pyrenean desman and the effects of bottlenecks and inbreeding on the genomic landscape of an endangered species.</title>
        <authorList>
            <person name="Escoda L."/>
            <person name="Castresana J."/>
        </authorList>
    </citation>
    <scope>NUCLEOTIDE SEQUENCE</scope>
    <source>
        <strain evidence="2">IBE-C5619</strain>
    </source>
</reference>
<protein>
    <submittedName>
        <fullName evidence="2">Uncharacterized protein</fullName>
    </submittedName>
</protein>
<keyword evidence="3" id="KW-1185">Reference proteome</keyword>
<accession>A0A8J6A3F7</accession>
<dbReference type="EMBL" id="JAGFMF010011726">
    <property type="protein sequence ID" value="KAG8514724.1"/>
    <property type="molecule type" value="Genomic_DNA"/>
</dbReference>
<dbReference type="AlphaFoldDB" id="A0A8J6A3F7"/>
<proteinExistence type="predicted"/>
<sequence>MRMCPQLLLFQVSIYVGMEQAFALTPVLMFPKLTPQDTSEAVPRAGPEADEPAPDPASAGQGLSSPPWLGNQQGGSFWAVPDCTALSSRHPPPLTSPQRTGNGVKKTGQE</sequence>
<organism evidence="2 3">
    <name type="scientific">Galemys pyrenaicus</name>
    <name type="common">Iberian desman</name>
    <name type="synonym">Pyrenean desman</name>
    <dbReference type="NCBI Taxonomy" id="202257"/>
    <lineage>
        <taxon>Eukaryota</taxon>
        <taxon>Metazoa</taxon>
        <taxon>Chordata</taxon>
        <taxon>Craniata</taxon>
        <taxon>Vertebrata</taxon>
        <taxon>Euteleostomi</taxon>
        <taxon>Mammalia</taxon>
        <taxon>Eutheria</taxon>
        <taxon>Laurasiatheria</taxon>
        <taxon>Eulipotyphla</taxon>
        <taxon>Talpidae</taxon>
        <taxon>Galemys</taxon>
    </lineage>
</organism>
<evidence type="ECO:0000313" key="2">
    <source>
        <dbReference type="EMBL" id="KAG8514724.1"/>
    </source>
</evidence>
<comment type="caution">
    <text evidence="2">The sequence shown here is derived from an EMBL/GenBank/DDBJ whole genome shotgun (WGS) entry which is preliminary data.</text>
</comment>
<evidence type="ECO:0000313" key="3">
    <source>
        <dbReference type="Proteomes" id="UP000700334"/>
    </source>
</evidence>